<dbReference type="SUPFAM" id="SSF54001">
    <property type="entry name" value="Cysteine proteinases"/>
    <property type="match status" value="1"/>
</dbReference>
<organism evidence="7 8">
    <name type="scientific">Marasmius crinis-equi</name>
    <dbReference type="NCBI Taxonomy" id="585013"/>
    <lineage>
        <taxon>Eukaryota</taxon>
        <taxon>Fungi</taxon>
        <taxon>Dikarya</taxon>
        <taxon>Basidiomycota</taxon>
        <taxon>Agaricomycotina</taxon>
        <taxon>Agaricomycetes</taxon>
        <taxon>Agaricomycetidae</taxon>
        <taxon>Agaricales</taxon>
        <taxon>Marasmiineae</taxon>
        <taxon>Marasmiaceae</taxon>
        <taxon>Marasmius</taxon>
    </lineage>
</organism>
<feature type="domain" description="JmjC" evidence="6">
    <location>
        <begin position="1142"/>
        <end position="1304"/>
    </location>
</feature>
<evidence type="ECO:0000256" key="3">
    <source>
        <dbReference type="ARBA" id="ARBA00022801"/>
    </source>
</evidence>
<evidence type="ECO:0000259" key="6">
    <source>
        <dbReference type="PROSITE" id="PS51184"/>
    </source>
</evidence>
<feature type="region of interest" description="Disordered" evidence="4">
    <location>
        <begin position="1920"/>
        <end position="1950"/>
    </location>
</feature>
<feature type="compositionally biased region" description="Basic and acidic residues" evidence="4">
    <location>
        <begin position="503"/>
        <end position="519"/>
    </location>
</feature>
<feature type="compositionally biased region" description="Basic and acidic residues" evidence="4">
    <location>
        <begin position="727"/>
        <end position="746"/>
    </location>
</feature>
<feature type="region of interest" description="Disordered" evidence="4">
    <location>
        <begin position="1"/>
        <end position="35"/>
    </location>
</feature>
<name>A0ABR3FAT5_9AGAR</name>
<feature type="compositionally biased region" description="Polar residues" evidence="4">
    <location>
        <begin position="1930"/>
        <end position="1941"/>
    </location>
</feature>
<dbReference type="Proteomes" id="UP001465976">
    <property type="component" value="Unassembled WGS sequence"/>
</dbReference>
<dbReference type="InterPro" id="IPR038765">
    <property type="entry name" value="Papain-like_cys_pep_sf"/>
</dbReference>
<dbReference type="EMBL" id="JBAHYK010000637">
    <property type="protein sequence ID" value="KAL0572373.1"/>
    <property type="molecule type" value="Genomic_DNA"/>
</dbReference>
<evidence type="ECO:0000256" key="2">
    <source>
        <dbReference type="ARBA" id="ARBA00022670"/>
    </source>
</evidence>
<dbReference type="PROSITE" id="PS51184">
    <property type="entry name" value="JMJC"/>
    <property type="match status" value="1"/>
</dbReference>
<dbReference type="SUPFAM" id="SSF51197">
    <property type="entry name" value="Clavaminate synthase-like"/>
    <property type="match status" value="1"/>
</dbReference>
<evidence type="ECO:0008006" key="9">
    <source>
        <dbReference type="Google" id="ProtNLM"/>
    </source>
</evidence>
<reference evidence="7 8" key="1">
    <citation type="submission" date="2024-02" db="EMBL/GenBank/DDBJ databases">
        <title>A draft genome for the cacao thread blight pathogen Marasmius crinis-equi.</title>
        <authorList>
            <person name="Cohen S.P."/>
            <person name="Baruah I.K."/>
            <person name="Amoako-Attah I."/>
            <person name="Bukari Y."/>
            <person name="Meinhardt L.W."/>
            <person name="Bailey B.A."/>
        </authorList>
    </citation>
    <scope>NUCLEOTIDE SEQUENCE [LARGE SCALE GENOMIC DNA]</scope>
    <source>
        <strain evidence="7 8">GH-76</strain>
    </source>
</reference>
<feature type="domain" description="Ubiquitin-like protease family profile" evidence="5">
    <location>
        <begin position="1709"/>
        <end position="1886"/>
    </location>
</feature>
<dbReference type="InterPro" id="IPR003347">
    <property type="entry name" value="JmjC_dom"/>
</dbReference>
<keyword evidence="2" id="KW-0645">Protease</keyword>
<comment type="similarity">
    <text evidence="1">Belongs to the peptidase C48 family.</text>
</comment>
<feature type="compositionally biased region" description="Polar residues" evidence="4">
    <location>
        <begin position="1588"/>
        <end position="1601"/>
    </location>
</feature>
<evidence type="ECO:0000259" key="5">
    <source>
        <dbReference type="PROSITE" id="PS50600"/>
    </source>
</evidence>
<feature type="compositionally biased region" description="Basic and acidic residues" evidence="4">
    <location>
        <begin position="643"/>
        <end position="654"/>
    </location>
</feature>
<dbReference type="Gene3D" id="2.60.120.650">
    <property type="entry name" value="Cupin"/>
    <property type="match status" value="1"/>
</dbReference>
<dbReference type="Gene3D" id="3.40.395.10">
    <property type="entry name" value="Adenoviral Proteinase, Chain A"/>
    <property type="match status" value="1"/>
</dbReference>
<accession>A0ABR3FAT5</accession>
<feature type="compositionally biased region" description="Basic and acidic residues" evidence="4">
    <location>
        <begin position="545"/>
        <end position="559"/>
    </location>
</feature>
<feature type="region of interest" description="Disordered" evidence="4">
    <location>
        <begin position="800"/>
        <end position="843"/>
    </location>
</feature>
<feature type="compositionally biased region" description="Basic and acidic residues" evidence="4">
    <location>
        <begin position="595"/>
        <end position="621"/>
    </location>
</feature>
<dbReference type="PROSITE" id="PS50600">
    <property type="entry name" value="ULP_PROTEASE"/>
    <property type="match status" value="1"/>
</dbReference>
<feature type="region of interest" description="Disordered" evidence="4">
    <location>
        <begin position="1578"/>
        <end position="1601"/>
    </location>
</feature>
<evidence type="ECO:0000313" key="7">
    <source>
        <dbReference type="EMBL" id="KAL0572373.1"/>
    </source>
</evidence>
<evidence type="ECO:0000313" key="8">
    <source>
        <dbReference type="Proteomes" id="UP001465976"/>
    </source>
</evidence>
<comment type="caution">
    <text evidence="7">The sequence shown here is derived from an EMBL/GenBank/DDBJ whole genome shotgun (WGS) entry which is preliminary data.</text>
</comment>
<proteinExistence type="inferred from homology"/>
<protein>
    <recommendedName>
        <fullName evidence="9">JmjC domain-containing protein</fullName>
    </recommendedName>
</protein>
<feature type="region of interest" description="Disordered" evidence="4">
    <location>
        <begin position="503"/>
        <end position="784"/>
    </location>
</feature>
<dbReference type="InterPro" id="IPR003653">
    <property type="entry name" value="Peptidase_C48_C"/>
</dbReference>
<feature type="compositionally biased region" description="Polar residues" evidence="4">
    <location>
        <begin position="657"/>
        <end position="667"/>
    </location>
</feature>
<evidence type="ECO:0000256" key="4">
    <source>
        <dbReference type="SAM" id="MobiDB-lite"/>
    </source>
</evidence>
<evidence type="ECO:0000256" key="1">
    <source>
        <dbReference type="ARBA" id="ARBA00005234"/>
    </source>
</evidence>
<keyword evidence="8" id="KW-1185">Reference proteome</keyword>
<keyword evidence="3" id="KW-0378">Hydrolase</keyword>
<gene>
    <name evidence="7" type="ORF">V5O48_009588</name>
</gene>
<sequence length="1950" mass="216234">MGDMDREILGYSGEEIEQPSDEEKHDRAGQSSGLVGKTIVGIEEGIFNDSERKGAPALDNHGSRDFIPNGTDTALLALHAYQSPPQPGSFSIGTHTEQPSSADPTRFYPDIHQLPWETAMIFMSTVEEKVQFVPLAWRKAALALYKNMRTEWLFLSGRATSLFEILTRDRLSKEFQPLYSGFMGLRLLDKLCALENFPRNPTQVARRQFIQPKNLRGYRDLTKWADGLRAVQRLIDENAVSLQDDAPPSKEELAVIDSDAKEVALLLWQLTLVDKSHRRLDLALILNNISSAAFFISYFKSGHADLPSNSKSIKDIIANDAYTKHPNLRPIAQRVQIVKDISPMAMRSSIYAALALSPLILLSRADTVTEDMGRGEMFRRWSDIGNRKPRLVVDAENGMWRCLMRVVDGVSTPLESLKTFLAETIPTLDAAEHDEVFFFQLEHGASVEPTIDSVGKIAQAAEASSNDLSKLKIVEIGEPQPEPFSGIGRVPGKPLEIAGVAESKESVQGDQIRKDRDLTDLNAGGECDSFKPDSESAKIGAVDSPRADSEESNPRKEEGSGAFLPSDEVNPNDTKCQEQPPIDDATSEAITQNSGRDDNATPKDGDEAEDAKISDSGRERGSSSAPPGTADEPISQILGNNDKTTRKDGDKAVHGEISNSCGQTGSSVKAEGIADEQPITDNSGDEDNATSKDGDECIVDQISDARCETESSSAGRGASDEPITQTSERKDKATPKDRDEGVEGKISDACCGTESPSAAQGAADEMDCEQSAQPSGIATSVDGEPVFNVPALNADVDMEHVELNPSAGNLDAQDSLPGPEPDARQAAGAVDQPDPDQHSGMDVDVPVFDDELLNKDDTIPPCSPCSDLTELELDDEFQIGVEGDLQPRRSERLKGVKSTSAADVKTSEIQKHVKKKVVKKGQDKQLVEGRDHNDKAVIGRKRAAVARDFQSQLSPSTTMPRVELSTVIKPEFDRRCILYNHCGEVTDVTLRFYAMRVREEVKKLLTGSNHVNIVLLDTPPVSETVVPRNGCPSPRPLSLHPAIRAIEYTEYLRMDRASVQDAFSVQHLLLHGYPIPLEEQRWHPDVISLVGSMDEDRQLHDLHLREQPGVEGDRQIVLGSFRDVYQQGLLDWGRLLNCLQIPGKFYGLEQFRVDKLCCGGRAYSHTESATGFEGLGLPEESASWHLLATKNCSHPAHVDTSGFATMIAPQTGSKLVFILVPGLELPSYVEANSSLSFADLEEDMGNEVDMVPVTIVLRPGDVLLMRPCTPHYVVTLENSLCHGSHFFAATTMTDTCVGIMHTFTHQLHITNQPDVEHRLTLARVMCYWESFLVDSTYFDRDRLLADVPNLKTSSGVFDFLSLYNVILLGSVLWTERYEGLPIDPRYRSLYVQARRAANQICDWLTKQIEVCTSDDGTITGISVTSVGSGASSHGRMSISTLRDRYLIHQCVALYNAIDGRPLQASSEDINVSKFRKFVVEELKGSPELQRRLRQELSEPVREVDSYMLPERFPAVHQPCAEDDTDAQRRIRNKVIGLYSTRSNQTAKQMARLWDTLTIAKEHRRLRAKLREVQLRDKVPGGTGEIDDQSASVSEQASATPTVDLNQPNKQVLSIAVPSVTTSTQMPLPVTDLTADAALLPNLNTKRKPDVDVDTAPTKRAKLDDEIVLIWDKPDLRVDTSKPLYFTEIAPFTEGHPTACRTIRALGNTFPFTEIEYDRLESPSQWMNDGCVEGITRALGALHRPFSDECAFFSPLMVQRILQPVPMVESVWKIARRTEYWRKETWILPLHSESTFHWMLVVFKPKLRQVWWFDSMVEREVCERWIPKIGSILGLLIKLVIDSQSHQFIFPDLLPMHGWELRPMEKRRLQHNEFACGIWVVWVIAALFRNFDYALADDGGIAAFRKFLLSYMRSLPVVGSKPDKEGELITDVSTAPSPQGSPQHEEGVAEG</sequence>
<dbReference type="Pfam" id="PF02902">
    <property type="entry name" value="Peptidase_C48"/>
    <property type="match status" value="1"/>
</dbReference>